<accession>A0A423TPZ2</accession>
<dbReference type="SUPFAM" id="SSF48371">
    <property type="entry name" value="ARM repeat"/>
    <property type="match status" value="1"/>
</dbReference>
<reference evidence="6 7" key="1">
    <citation type="submission" date="2018-04" db="EMBL/GenBank/DDBJ databases">
        <authorList>
            <person name="Zhang X."/>
            <person name="Yuan J."/>
            <person name="Li F."/>
            <person name="Xiang J."/>
        </authorList>
    </citation>
    <scope>NUCLEOTIDE SEQUENCE [LARGE SCALE GENOMIC DNA]</scope>
    <source>
        <tissue evidence="6">Muscle</tissue>
    </source>
</reference>
<evidence type="ECO:0000259" key="5">
    <source>
        <dbReference type="Pfam" id="PF25151"/>
    </source>
</evidence>
<dbReference type="Pfam" id="PF25151">
    <property type="entry name" value="TPR_Trm732_C"/>
    <property type="match status" value="1"/>
</dbReference>
<dbReference type="InterPro" id="IPR016024">
    <property type="entry name" value="ARM-type_fold"/>
</dbReference>
<dbReference type="InterPro" id="IPR019442">
    <property type="entry name" value="THADA/TRM732_DUF2428"/>
</dbReference>
<dbReference type="PANTHER" id="PTHR14387">
    <property type="entry name" value="THADA/DEATH RECEPTOR INTERACTING PROTEIN"/>
    <property type="match status" value="1"/>
</dbReference>
<evidence type="ECO:0000256" key="2">
    <source>
        <dbReference type="ARBA" id="ARBA00022694"/>
    </source>
</evidence>
<comment type="caution">
    <text evidence="6">The sequence shown here is derived from an EMBL/GenBank/DDBJ whole genome shotgun (WGS) entry which is preliminary data.</text>
</comment>
<gene>
    <name evidence="6" type="ORF">C7M84_002775</name>
</gene>
<comment type="similarity">
    <text evidence="1">Belongs to the THADA family.</text>
</comment>
<sequence length="960" mass="106016">MDTILQEAVPKLFGEDVNQKIVRRISKDLENLKDSDQELLVEEISSNFRKLLNDDPGKALVTATLLTDGNHILKRGLSPCVEEVLKVCCIKIDSLHVADSRKQSEFHIAVKAVYGIVQYVLPLETEIVQDLALQHQLKAVCVSLLRAVVLHMWLVCVRKYGNLLKEVECDKEEKTGCSLKQQHPASWSIFTLQANDSNTIFHLLNSNWENPAKGVSDVVYTCMSELLELHDDRQPGQAKVLASNMLDALVTSAAWTSKSTYPPLGLAISFVGANEALQQHPVLANGLTESLKVNHLASAGTNVYKIVLSQLSVNAWHQHFLHIICDGLHSQERMIQQHILTLWLPPTLRQYGSVYQELIALCRDCSSGWLARMAILRVARSLGVLDLEDNSDVELERNERQEASGGEQFEAAQDNLLQASQRSPIHGSLMALGYCLCRDVLTTTMSKGEVLEFMTNLTDLLIDIIEYMLSKLACASPNGSAFAPSFAEMGESIEIIIKECESKGVEGNPYGEEHLQHQENVDITVEEEEEVDIEDNAISGNHQLILACCWQTMKACCAVTSMSVTHWIRHLSESLVEKLLHGVVVRVLTGTRHKGAMEAARASYGQLCSVLLSSNSNLGHLIYKQVNEVLDHIESGAQTSVTRRAAGIAMMMQVACGAAPRTNVDLINTTVLRLIRISQSEYEEQNTVDASPVLALHMLQSLVLHAPLAHHLLLHLPAITSTCLQAFTNHSWALRNAALQLYGAVVPRMVGQKKVRDDSSVLNSLTAPEFLARHPSLAQSLLKMLMEPGALEEETLQNKESSSESEIMEKRSSCKISSEPGDSMSIKVSSSLVPVLSLLARLSPGTGLQQNAEVNDILQCYRTETTRLLESPIHTVRRLASLAVVALTPSEDVLQLVHSHVELLERQGSCSAVSQNRDSSIRENPPITVYGSPFITLNPCPRRHYTPDAPHSNNYFSDTS</sequence>
<dbReference type="EMBL" id="QCYY01001370">
    <property type="protein sequence ID" value="ROT78520.1"/>
    <property type="molecule type" value="Genomic_DNA"/>
</dbReference>
<dbReference type="GO" id="GO:0005829">
    <property type="term" value="C:cytosol"/>
    <property type="evidence" value="ECO:0007669"/>
    <property type="project" value="TreeGrafter"/>
</dbReference>
<feature type="region of interest" description="Disordered" evidence="3">
    <location>
        <begin position="793"/>
        <end position="819"/>
    </location>
</feature>
<dbReference type="AlphaFoldDB" id="A0A423TPZ2"/>
<feature type="domain" description="DUF2428" evidence="4">
    <location>
        <begin position="453"/>
        <end position="733"/>
    </location>
</feature>
<evidence type="ECO:0000313" key="6">
    <source>
        <dbReference type="EMBL" id="ROT78520.1"/>
    </source>
</evidence>
<dbReference type="OrthoDB" id="6614653at2759"/>
<reference evidence="6 7" key="2">
    <citation type="submission" date="2019-01" db="EMBL/GenBank/DDBJ databases">
        <title>The decoding of complex shrimp genome reveals the adaptation for benthos swimmer, frequently molting mechanism and breeding impact on genome.</title>
        <authorList>
            <person name="Sun Y."/>
            <person name="Gao Y."/>
            <person name="Yu Y."/>
        </authorList>
    </citation>
    <scope>NUCLEOTIDE SEQUENCE [LARGE SCALE GENOMIC DNA]</scope>
    <source>
        <tissue evidence="6">Muscle</tissue>
    </source>
</reference>
<evidence type="ECO:0000256" key="1">
    <source>
        <dbReference type="ARBA" id="ARBA00010409"/>
    </source>
</evidence>
<proteinExistence type="inferred from homology"/>
<dbReference type="GO" id="GO:0030488">
    <property type="term" value="P:tRNA methylation"/>
    <property type="evidence" value="ECO:0007669"/>
    <property type="project" value="TreeGrafter"/>
</dbReference>
<dbReference type="PANTHER" id="PTHR14387:SF0">
    <property type="entry name" value="DUF2428 DOMAIN-CONTAINING PROTEIN"/>
    <property type="match status" value="1"/>
</dbReference>
<evidence type="ECO:0000256" key="3">
    <source>
        <dbReference type="SAM" id="MobiDB-lite"/>
    </source>
</evidence>
<organism evidence="6 7">
    <name type="scientific">Penaeus vannamei</name>
    <name type="common">Whiteleg shrimp</name>
    <name type="synonym">Litopenaeus vannamei</name>
    <dbReference type="NCBI Taxonomy" id="6689"/>
    <lineage>
        <taxon>Eukaryota</taxon>
        <taxon>Metazoa</taxon>
        <taxon>Ecdysozoa</taxon>
        <taxon>Arthropoda</taxon>
        <taxon>Crustacea</taxon>
        <taxon>Multicrustacea</taxon>
        <taxon>Malacostraca</taxon>
        <taxon>Eumalacostraca</taxon>
        <taxon>Eucarida</taxon>
        <taxon>Decapoda</taxon>
        <taxon>Dendrobranchiata</taxon>
        <taxon>Penaeoidea</taxon>
        <taxon>Penaeidae</taxon>
        <taxon>Penaeus</taxon>
    </lineage>
</organism>
<dbReference type="Proteomes" id="UP000283509">
    <property type="component" value="Unassembled WGS sequence"/>
</dbReference>
<evidence type="ECO:0000313" key="7">
    <source>
        <dbReference type="Proteomes" id="UP000283509"/>
    </source>
</evidence>
<protein>
    <submittedName>
        <fullName evidence="6">Thyroid adenoma-associated protein-like protein</fullName>
    </submittedName>
</protein>
<dbReference type="STRING" id="6689.A0A423TPZ2"/>
<dbReference type="InterPro" id="IPR051954">
    <property type="entry name" value="tRNA_methyltransferase_THADA"/>
</dbReference>
<evidence type="ECO:0000259" key="4">
    <source>
        <dbReference type="Pfam" id="PF10350"/>
    </source>
</evidence>
<keyword evidence="7" id="KW-1185">Reference proteome</keyword>
<dbReference type="Pfam" id="PF10350">
    <property type="entry name" value="DUF2428"/>
    <property type="match status" value="1"/>
</dbReference>
<feature type="domain" description="tRNA (32-2'-O)-methyltransferase regulator THADA-like C-terminal TPR repeats region" evidence="5">
    <location>
        <begin position="735"/>
        <end position="904"/>
    </location>
</feature>
<dbReference type="InterPro" id="IPR056842">
    <property type="entry name" value="THADA-like_TPR_C"/>
</dbReference>
<keyword evidence="2" id="KW-0819">tRNA processing</keyword>
<name>A0A423TPZ2_PENVA</name>